<dbReference type="AlphaFoldDB" id="A0A855GVW6"/>
<dbReference type="CDD" id="cd00609">
    <property type="entry name" value="AAT_like"/>
    <property type="match status" value="1"/>
</dbReference>
<keyword evidence="3 9" id="KW-0032">Aminotransferase</keyword>
<reference evidence="9 10" key="1">
    <citation type="submission" date="2017-12" db="EMBL/GenBank/DDBJ databases">
        <title>Genomics of Macrococcus caseolyticus.</title>
        <authorList>
            <person name="MacFadyen A.C."/>
            <person name="Paterson G.K."/>
        </authorList>
    </citation>
    <scope>NUCLEOTIDE SEQUENCE [LARGE SCALE GENOMIC DNA]</scope>
    <source>
        <strain evidence="9 10">5788_EF188</strain>
    </source>
</reference>
<evidence type="ECO:0000256" key="1">
    <source>
        <dbReference type="ARBA" id="ARBA00001933"/>
    </source>
</evidence>
<dbReference type="GO" id="GO:0030170">
    <property type="term" value="F:pyridoxal phosphate binding"/>
    <property type="evidence" value="ECO:0007669"/>
    <property type="project" value="InterPro"/>
</dbReference>
<keyword evidence="6" id="KW-0238">DNA-binding</keyword>
<evidence type="ECO:0000259" key="8">
    <source>
        <dbReference type="PROSITE" id="PS50949"/>
    </source>
</evidence>
<dbReference type="RefSeq" id="WP_015912393.1">
    <property type="nucleotide sequence ID" value="NZ_CP073801.1"/>
</dbReference>
<comment type="cofactor">
    <cofactor evidence="1">
        <name>pyridoxal 5'-phosphate</name>
        <dbReference type="ChEBI" id="CHEBI:597326"/>
    </cofactor>
</comment>
<dbReference type="SMART" id="SM00345">
    <property type="entry name" value="HTH_GNTR"/>
    <property type="match status" value="1"/>
</dbReference>
<sequence length="444" mass="51918">MEILTYKFSDQKYLYTQLYENIKRDILSGKLKHKEKLPSKRKLSTHLNLSGTTIEIAYQQLLDEGYIYSVPKVGFFVEDIQTINIAPESKADIPDHHHKQRQLSLKIEDSHIKSFPFHKFRKYARDAFEQDQYHLLERGDIQGEEILRNEIRRYLYHSRGVNCENYQIIIGSSTEQLFTLLTKILGNSSYILENPGYPLIRKVLQSEHKHYQYIDVDEEGLIASSLPEDVEIVHVTPSHQFPTGVLLSAKRRTELINWSKQKQNRYIIEDDYDSEFRYKGRPLAALQGMSNERVIYMSTFSKSIFPSIRCAYLVLPDKLLELYKSMSKPNNTVPRHIQYMIAAFMKDGEFERNINRMRKEYKKKLELVLQSVKETFKQSNITGSDAGMHFVLETTEVINKDSIAINTIDDYYSGEKTSYKNQYIIGFGSIEDDEISSVIKRLKK</sequence>
<dbReference type="Pfam" id="PF00392">
    <property type="entry name" value="GntR"/>
    <property type="match status" value="1"/>
</dbReference>
<dbReference type="GO" id="GO:0003677">
    <property type="term" value="F:DNA binding"/>
    <property type="evidence" value="ECO:0007669"/>
    <property type="project" value="UniProtKB-KW"/>
</dbReference>
<dbReference type="PANTHER" id="PTHR46577">
    <property type="entry name" value="HTH-TYPE TRANSCRIPTIONAL REGULATORY PROTEIN GABR"/>
    <property type="match status" value="1"/>
</dbReference>
<dbReference type="Pfam" id="PF00155">
    <property type="entry name" value="Aminotran_1_2"/>
    <property type="match status" value="1"/>
</dbReference>
<feature type="domain" description="HTH gntR-type" evidence="8">
    <location>
        <begin position="12"/>
        <end position="80"/>
    </location>
</feature>
<evidence type="ECO:0000313" key="9">
    <source>
        <dbReference type="EMBL" id="PKE25223.1"/>
    </source>
</evidence>
<dbReference type="PANTHER" id="PTHR46577:SF1">
    <property type="entry name" value="HTH-TYPE TRANSCRIPTIONAL REGULATORY PROTEIN GABR"/>
    <property type="match status" value="1"/>
</dbReference>
<dbReference type="InterPro" id="IPR036388">
    <property type="entry name" value="WH-like_DNA-bd_sf"/>
</dbReference>
<keyword evidence="7" id="KW-0804">Transcription</keyword>
<dbReference type="Gene3D" id="3.40.640.10">
    <property type="entry name" value="Type I PLP-dependent aspartate aminotransferase-like (Major domain)"/>
    <property type="match status" value="1"/>
</dbReference>
<dbReference type="InterPro" id="IPR036390">
    <property type="entry name" value="WH_DNA-bd_sf"/>
</dbReference>
<dbReference type="InterPro" id="IPR015421">
    <property type="entry name" value="PyrdxlP-dep_Trfase_major"/>
</dbReference>
<organism evidence="9 10">
    <name type="scientific">Macrococcoides caseolyticum</name>
    <dbReference type="NCBI Taxonomy" id="69966"/>
    <lineage>
        <taxon>Bacteria</taxon>
        <taxon>Bacillati</taxon>
        <taxon>Bacillota</taxon>
        <taxon>Bacilli</taxon>
        <taxon>Bacillales</taxon>
        <taxon>Staphylococcaceae</taxon>
        <taxon>Macrococcoides</taxon>
    </lineage>
</organism>
<evidence type="ECO:0000256" key="7">
    <source>
        <dbReference type="ARBA" id="ARBA00023163"/>
    </source>
</evidence>
<dbReference type="GO" id="GO:0003700">
    <property type="term" value="F:DNA-binding transcription factor activity"/>
    <property type="evidence" value="ECO:0007669"/>
    <property type="project" value="InterPro"/>
</dbReference>
<dbReference type="Proteomes" id="UP000233482">
    <property type="component" value="Unassembled WGS sequence"/>
</dbReference>
<comment type="caution">
    <text evidence="9">The sequence shown here is derived from an EMBL/GenBank/DDBJ whole genome shotgun (WGS) entry which is preliminary data.</text>
</comment>
<dbReference type="OMA" id="SYWGIRH"/>
<evidence type="ECO:0000256" key="4">
    <source>
        <dbReference type="ARBA" id="ARBA00022898"/>
    </source>
</evidence>
<keyword evidence="4" id="KW-0663">Pyridoxal phosphate</keyword>
<dbReference type="EMBL" id="PIXC01000044">
    <property type="protein sequence ID" value="PKE25223.1"/>
    <property type="molecule type" value="Genomic_DNA"/>
</dbReference>
<dbReference type="InterPro" id="IPR051446">
    <property type="entry name" value="HTH_trans_reg/aminotransferase"/>
</dbReference>
<keyword evidence="9" id="KW-0808">Transferase</keyword>
<evidence type="ECO:0000256" key="6">
    <source>
        <dbReference type="ARBA" id="ARBA00023125"/>
    </source>
</evidence>
<dbReference type="CDD" id="cd07377">
    <property type="entry name" value="WHTH_GntR"/>
    <property type="match status" value="1"/>
</dbReference>
<dbReference type="InterPro" id="IPR004839">
    <property type="entry name" value="Aminotransferase_I/II_large"/>
</dbReference>
<name>A0A855GVW6_9STAP</name>
<comment type="similarity">
    <text evidence="2">In the C-terminal section; belongs to the class-I pyridoxal-phosphate-dependent aminotransferase family.</text>
</comment>
<dbReference type="SUPFAM" id="SSF46785">
    <property type="entry name" value="Winged helix' DNA-binding domain"/>
    <property type="match status" value="1"/>
</dbReference>
<protein>
    <submittedName>
        <fullName evidence="9">PLP-dependent aminotransferase family protein</fullName>
    </submittedName>
</protein>
<evidence type="ECO:0000256" key="3">
    <source>
        <dbReference type="ARBA" id="ARBA00022576"/>
    </source>
</evidence>
<evidence type="ECO:0000256" key="5">
    <source>
        <dbReference type="ARBA" id="ARBA00023015"/>
    </source>
</evidence>
<dbReference type="PROSITE" id="PS50949">
    <property type="entry name" value="HTH_GNTR"/>
    <property type="match status" value="1"/>
</dbReference>
<keyword evidence="5" id="KW-0805">Transcription regulation</keyword>
<evidence type="ECO:0000256" key="2">
    <source>
        <dbReference type="ARBA" id="ARBA00005384"/>
    </source>
</evidence>
<dbReference type="InterPro" id="IPR015424">
    <property type="entry name" value="PyrdxlP-dep_Trfase"/>
</dbReference>
<proteinExistence type="inferred from homology"/>
<evidence type="ECO:0000313" key="10">
    <source>
        <dbReference type="Proteomes" id="UP000233482"/>
    </source>
</evidence>
<dbReference type="SUPFAM" id="SSF53383">
    <property type="entry name" value="PLP-dependent transferases"/>
    <property type="match status" value="1"/>
</dbReference>
<gene>
    <name evidence="9" type="ORF">CW686_11400</name>
</gene>
<dbReference type="Gene3D" id="1.10.10.10">
    <property type="entry name" value="Winged helix-like DNA-binding domain superfamily/Winged helix DNA-binding domain"/>
    <property type="match status" value="1"/>
</dbReference>
<dbReference type="GO" id="GO:0008483">
    <property type="term" value="F:transaminase activity"/>
    <property type="evidence" value="ECO:0007669"/>
    <property type="project" value="UniProtKB-KW"/>
</dbReference>
<dbReference type="InterPro" id="IPR000524">
    <property type="entry name" value="Tscrpt_reg_HTH_GntR"/>
</dbReference>
<accession>A0A855GVW6</accession>